<evidence type="ECO:0000313" key="2">
    <source>
        <dbReference type="Proteomes" id="UP000001542"/>
    </source>
</evidence>
<dbReference type="InParanoid" id="A2FCD8"/>
<dbReference type="VEuPathDB" id="TrichDB:TVAGG3_0221830"/>
<reference evidence="1" key="2">
    <citation type="journal article" date="2007" name="Science">
        <title>Draft genome sequence of the sexually transmitted pathogen Trichomonas vaginalis.</title>
        <authorList>
            <person name="Carlton J.M."/>
            <person name="Hirt R.P."/>
            <person name="Silva J.C."/>
            <person name="Delcher A.L."/>
            <person name="Schatz M."/>
            <person name="Zhao Q."/>
            <person name="Wortman J.R."/>
            <person name="Bidwell S.L."/>
            <person name="Alsmark U.C.M."/>
            <person name="Besteiro S."/>
            <person name="Sicheritz-Ponten T."/>
            <person name="Noel C.J."/>
            <person name="Dacks J.B."/>
            <person name="Foster P.G."/>
            <person name="Simillion C."/>
            <person name="Van de Peer Y."/>
            <person name="Miranda-Saavedra D."/>
            <person name="Barton G.J."/>
            <person name="Westrop G.D."/>
            <person name="Mueller S."/>
            <person name="Dessi D."/>
            <person name="Fiori P.L."/>
            <person name="Ren Q."/>
            <person name="Paulsen I."/>
            <person name="Zhang H."/>
            <person name="Bastida-Corcuera F.D."/>
            <person name="Simoes-Barbosa A."/>
            <person name="Brown M.T."/>
            <person name="Hayes R.D."/>
            <person name="Mukherjee M."/>
            <person name="Okumura C.Y."/>
            <person name="Schneider R."/>
            <person name="Smith A.J."/>
            <person name="Vanacova S."/>
            <person name="Villalvazo M."/>
            <person name="Haas B.J."/>
            <person name="Pertea M."/>
            <person name="Feldblyum T.V."/>
            <person name="Utterback T.R."/>
            <person name="Shu C.L."/>
            <person name="Osoegawa K."/>
            <person name="de Jong P.J."/>
            <person name="Hrdy I."/>
            <person name="Horvathova L."/>
            <person name="Zubacova Z."/>
            <person name="Dolezal P."/>
            <person name="Malik S.B."/>
            <person name="Logsdon J.M. Jr."/>
            <person name="Henze K."/>
            <person name="Gupta A."/>
            <person name="Wang C.C."/>
            <person name="Dunne R.L."/>
            <person name="Upcroft J.A."/>
            <person name="Upcroft P."/>
            <person name="White O."/>
            <person name="Salzberg S.L."/>
            <person name="Tang P."/>
            <person name="Chiu C.-H."/>
            <person name="Lee Y.-S."/>
            <person name="Embley T.M."/>
            <person name="Coombs G.H."/>
            <person name="Mottram J.C."/>
            <person name="Tachezy J."/>
            <person name="Fraser-Liggett C.M."/>
            <person name="Johnson P.J."/>
        </authorList>
    </citation>
    <scope>NUCLEOTIDE SEQUENCE [LARGE SCALE GENOMIC DNA]</scope>
    <source>
        <strain evidence="1">G3</strain>
    </source>
</reference>
<sequence length="657" mass="77635">MTSYVNYFSSPTPYVNEGLPNEFVRKLQSGELTEEESFNFLFEYISNVIQTIPSFKNIYPSVIKSSKEILQSKFPHFNTLTPLHAIDVETSEVKDQIPTDNDTLKEFIENLDEKYIFDFITKIQDMDISYEKVFPYLIRKCNDSNYILNKLVLIKLLLQKNIDFQIDDRQFNAFTYSENQINSVLDIIDNKEINDVLQLLLKDRKSCHITDFNENRDYILLLFNNELMIFDVRENYLERKEKSIDLREKIGEQIVEAYVYDDELHFISISSPFYFSTKDFNIFERKPLDNVVYNKNDTLRVHDDKLFVISYDKITSYKIQSDRSYDSTTQYYYFDDSFVINNAVHRICFSNGKLFHFSYQKLTPGRFSTLLPPMFVSPSYTGASLITLKIIQEMNSSIQAILENKGSRSNIVSNPEQVIEFSLNLYREIVQNLNFDEKDRDQITTFYRVFLLRLIVLCMRQILAKGEKINQNTKDTFVNYIKRFTRVNELLQIIVTLIPNSLYNKSMNDFINSKLISNSDDSVKEMILKFPHSIFFDLKDFLKTKDLQFKTDWLLKSLSAFYYFLNDESLDEELCPFLDTVKVILIEMQKNKDYNSKFAEITSLFLMILSVSKYKDNVARHIVEIFSENGCNLLELILNHKEFKDFRKLDRNLSTMK</sequence>
<accession>A2FCD8</accession>
<protein>
    <submittedName>
        <fullName evidence="1">Uncharacterized protein</fullName>
    </submittedName>
</protein>
<evidence type="ECO:0000313" key="1">
    <source>
        <dbReference type="EMBL" id="EAX97450.1"/>
    </source>
</evidence>
<organism evidence="1 2">
    <name type="scientific">Trichomonas vaginalis (strain ATCC PRA-98 / G3)</name>
    <dbReference type="NCBI Taxonomy" id="412133"/>
    <lineage>
        <taxon>Eukaryota</taxon>
        <taxon>Metamonada</taxon>
        <taxon>Parabasalia</taxon>
        <taxon>Trichomonadida</taxon>
        <taxon>Trichomonadidae</taxon>
        <taxon>Trichomonas</taxon>
    </lineage>
</organism>
<gene>
    <name evidence="1" type="ORF">TVAG_226940</name>
</gene>
<dbReference type="Proteomes" id="UP000001542">
    <property type="component" value="Unassembled WGS sequence"/>
</dbReference>
<name>A2FCD8_TRIV3</name>
<dbReference type="AlphaFoldDB" id="A2FCD8"/>
<keyword evidence="2" id="KW-1185">Reference proteome</keyword>
<dbReference type="EMBL" id="DS113715">
    <property type="protein sequence ID" value="EAX97450.1"/>
    <property type="molecule type" value="Genomic_DNA"/>
</dbReference>
<dbReference type="KEGG" id="tva:4755235"/>
<dbReference type="VEuPathDB" id="TrichDB:TVAG_226940"/>
<proteinExistence type="predicted"/>
<reference evidence="1" key="1">
    <citation type="submission" date="2006-10" db="EMBL/GenBank/DDBJ databases">
        <authorList>
            <person name="Amadeo P."/>
            <person name="Zhao Q."/>
            <person name="Wortman J."/>
            <person name="Fraser-Liggett C."/>
            <person name="Carlton J."/>
        </authorList>
    </citation>
    <scope>NUCLEOTIDE SEQUENCE</scope>
    <source>
        <strain evidence="1">G3</strain>
    </source>
</reference>